<evidence type="ECO:0000313" key="2">
    <source>
        <dbReference type="Proteomes" id="UP001150581"/>
    </source>
</evidence>
<accession>A0ACC1IMN9</accession>
<dbReference type="Proteomes" id="UP001150581">
    <property type="component" value="Unassembled WGS sequence"/>
</dbReference>
<sequence length="604" mass="65281">MTGNAATVVAAPATVDGASAGTNAAFTATQGTDAVAQTRTKSGNSSDVDSEVQSNKPLFLNFTAELAPFNASKKQKRKSNVYKVSGVNILNRNSVDSKTALERLQRRRENHNFVERRRRDNINHTITSLSTLIPYCTDEGTKLNKGSILHMAVDYIRDLQDINQALSEENIRLGGNGNIQLPGRRHHRDSLNSSGVDTTAPHSQDEEDYEDEEDEEEDDYEERTLPQSLATSPNLESTANSIASAMAAAIDKDVTPKRRRNTPLDNRSSSSSSKNGSKNSSSTRGRKKPAIASSRNSSLAPNQLAAHHGHLPGTDSPFFNTAPPSIAQSMNASPVALSASAVPVGRTSSRSLMPTVHLPPTSALAQRRPSSNALQHQTSLPPIGLVAPISTTVAGGGASVPPGLHHASSMSHHQQHMGTMSMMHNQAVTNGARRQPAQSMPSSPSFRAHHSTNINHSGRFGDQPLGRQMPVLNSHPFFNSDISSIRHHLQQQQHLPSVLESSASHFSAANTPTFKHHQQQQQQYQQGALGESSAHIRTPGSNMYVAQSLQNTPLMRPIREFASGSDAFELPPIALGANSNSRPQAQPQPVVSQYQQQQQHQPEM</sequence>
<proteinExistence type="predicted"/>
<gene>
    <name evidence="1" type="ORF">LPJ66_005323</name>
</gene>
<comment type="caution">
    <text evidence="1">The sequence shown here is derived from an EMBL/GenBank/DDBJ whole genome shotgun (WGS) entry which is preliminary data.</text>
</comment>
<keyword evidence="2" id="KW-1185">Reference proteome</keyword>
<protein>
    <submittedName>
        <fullName evidence="1">Uncharacterized protein</fullName>
    </submittedName>
</protein>
<organism evidence="1 2">
    <name type="scientific">Kickxella alabastrina</name>
    <dbReference type="NCBI Taxonomy" id="61397"/>
    <lineage>
        <taxon>Eukaryota</taxon>
        <taxon>Fungi</taxon>
        <taxon>Fungi incertae sedis</taxon>
        <taxon>Zoopagomycota</taxon>
        <taxon>Kickxellomycotina</taxon>
        <taxon>Kickxellomycetes</taxon>
        <taxon>Kickxellales</taxon>
        <taxon>Kickxellaceae</taxon>
        <taxon>Kickxella</taxon>
    </lineage>
</organism>
<reference evidence="1" key="1">
    <citation type="submission" date="2022-07" db="EMBL/GenBank/DDBJ databases">
        <title>Phylogenomic reconstructions and comparative analyses of Kickxellomycotina fungi.</title>
        <authorList>
            <person name="Reynolds N.K."/>
            <person name="Stajich J.E."/>
            <person name="Barry K."/>
            <person name="Grigoriev I.V."/>
            <person name="Crous P."/>
            <person name="Smith M.E."/>
        </authorList>
    </citation>
    <scope>NUCLEOTIDE SEQUENCE</scope>
    <source>
        <strain evidence="1">Benny 63K</strain>
    </source>
</reference>
<dbReference type="EMBL" id="JANBPG010000722">
    <property type="protein sequence ID" value="KAJ1894209.1"/>
    <property type="molecule type" value="Genomic_DNA"/>
</dbReference>
<evidence type="ECO:0000313" key="1">
    <source>
        <dbReference type="EMBL" id="KAJ1894209.1"/>
    </source>
</evidence>
<name>A0ACC1IMN9_9FUNG</name>